<evidence type="ECO:0000256" key="1">
    <source>
        <dbReference type="ARBA" id="ARBA00022475"/>
    </source>
</evidence>
<accession>A0AA46YKT3</accession>
<dbReference type="HAMAP" id="MF_02065">
    <property type="entry name" value="MltG"/>
    <property type="match status" value="1"/>
</dbReference>
<evidence type="ECO:0000313" key="9">
    <source>
        <dbReference type="EMBL" id="UYM04826.1"/>
    </source>
</evidence>
<organism evidence="9 10">
    <name type="scientific">Solicola gregarius</name>
    <dbReference type="NCBI Taxonomy" id="2908642"/>
    <lineage>
        <taxon>Bacteria</taxon>
        <taxon>Bacillati</taxon>
        <taxon>Actinomycetota</taxon>
        <taxon>Actinomycetes</taxon>
        <taxon>Propionibacteriales</taxon>
        <taxon>Nocardioidaceae</taxon>
        <taxon>Solicola</taxon>
    </lineage>
</organism>
<evidence type="ECO:0000256" key="4">
    <source>
        <dbReference type="ARBA" id="ARBA00023136"/>
    </source>
</evidence>
<keyword evidence="1 7" id="KW-1003">Cell membrane</keyword>
<evidence type="ECO:0000256" key="7">
    <source>
        <dbReference type="HAMAP-Rule" id="MF_02065"/>
    </source>
</evidence>
<dbReference type="CDD" id="cd08010">
    <property type="entry name" value="MltG_like"/>
    <property type="match status" value="1"/>
</dbReference>
<dbReference type="RefSeq" id="WP_271633586.1">
    <property type="nucleotide sequence ID" value="NZ_CP094970.1"/>
</dbReference>
<dbReference type="PANTHER" id="PTHR30518">
    <property type="entry name" value="ENDOLYTIC MUREIN TRANSGLYCOSYLASE"/>
    <property type="match status" value="1"/>
</dbReference>
<keyword evidence="6 7" id="KW-0961">Cell wall biogenesis/degradation</keyword>
<evidence type="ECO:0000256" key="3">
    <source>
        <dbReference type="ARBA" id="ARBA00022989"/>
    </source>
</evidence>
<name>A0AA46YKT3_9ACTN</name>
<dbReference type="Proteomes" id="UP001164390">
    <property type="component" value="Chromosome"/>
</dbReference>
<protein>
    <recommendedName>
        <fullName evidence="7">Endolytic murein transglycosylase</fullName>
        <ecNumber evidence="7">4.2.2.29</ecNumber>
    </recommendedName>
    <alternativeName>
        <fullName evidence="7">Peptidoglycan lytic transglycosylase</fullName>
    </alternativeName>
    <alternativeName>
        <fullName evidence="7">Peptidoglycan polymerization terminase</fullName>
    </alternativeName>
</protein>
<feature type="site" description="Important for catalytic activity" evidence="7">
    <location>
        <position position="272"/>
    </location>
</feature>
<gene>
    <name evidence="7 9" type="primary">mltG</name>
    <name evidence="9" type="ORF">L0C25_20195</name>
</gene>
<dbReference type="NCBIfam" id="TIGR00247">
    <property type="entry name" value="endolytic transglycosylase MltG"/>
    <property type="match status" value="1"/>
</dbReference>
<feature type="transmembrane region" description="Helical" evidence="7">
    <location>
        <begin position="48"/>
        <end position="67"/>
    </location>
</feature>
<evidence type="ECO:0000313" key="10">
    <source>
        <dbReference type="Proteomes" id="UP001164390"/>
    </source>
</evidence>
<dbReference type="GO" id="GO:0005886">
    <property type="term" value="C:plasma membrane"/>
    <property type="evidence" value="ECO:0007669"/>
    <property type="project" value="UniProtKB-SubCell"/>
</dbReference>
<feature type="region of interest" description="Disordered" evidence="8">
    <location>
        <begin position="1"/>
        <end position="42"/>
    </location>
</feature>
<comment type="subcellular location">
    <subcellularLocation>
        <location evidence="7">Cell membrane</location>
        <topology evidence="7">Single-pass membrane protein</topology>
    </subcellularLocation>
</comment>
<evidence type="ECO:0000256" key="2">
    <source>
        <dbReference type="ARBA" id="ARBA00022692"/>
    </source>
</evidence>
<keyword evidence="3 7" id="KW-1133">Transmembrane helix</keyword>
<dbReference type="PANTHER" id="PTHR30518:SF2">
    <property type="entry name" value="ENDOLYTIC MUREIN TRANSGLYCOSYLASE"/>
    <property type="match status" value="1"/>
</dbReference>
<dbReference type="EMBL" id="CP094970">
    <property type="protein sequence ID" value="UYM04826.1"/>
    <property type="molecule type" value="Genomic_DNA"/>
</dbReference>
<keyword evidence="10" id="KW-1185">Reference proteome</keyword>
<dbReference type="KEGG" id="sgrg:L0C25_20195"/>
<dbReference type="GO" id="GO:0009252">
    <property type="term" value="P:peptidoglycan biosynthetic process"/>
    <property type="evidence" value="ECO:0007669"/>
    <property type="project" value="UniProtKB-UniRule"/>
</dbReference>
<dbReference type="InterPro" id="IPR003770">
    <property type="entry name" value="MLTG-like"/>
</dbReference>
<proteinExistence type="inferred from homology"/>
<sequence length="396" mass="42506">MTDYEPEIGWHTAADTEAVQEGTTLPPDEAPRPAGHRRARKKKRRGPGCILALVIVVVLGAVGYWGVQKAASFLDDQFGPPPDYSGNGTGTVVVHVEQGAVGSEIGRTLKEEGVVASVDAYLDAADANPEAQSIQPGYYELAHKMSAEAALGRLLDADFRTQGSLVIPEGLRSDQVVAAIVDGTDLEEADVEKALKQTNALGLPGYADGDPEGFLYPASYDLPEKPTASGVLKTMVQKAKTEHRKLGLESKADKLGVSARDALIAASLVEREASRDQDRAKVARVIYNRLDEGMALQLDSTVHYVAERSGDVFTTDEEREIDSPYNTYENTGLPPGPIDSPGAEAIKAALNPADGDWTYFVTVDLESGETLFASSLDEHNKNVDKLQEYCEGSDLC</sequence>
<comment type="function">
    <text evidence="7">Functions as a peptidoglycan terminase that cleaves nascent peptidoglycan strands endolytically to terminate their elongation.</text>
</comment>
<keyword evidence="4 7" id="KW-0472">Membrane</keyword>
<dbReference type="EC" id="4.2.2.29" evidence="7"/>
<comment type="similarity">
    <text evidence="7">Belongs to the transglycosylase MltG family.</text>
</comment>
<evidence type="ECO:0000256" key="8">
    <source>
        <dbReference type="SAM" id="MobiDB-lite"/>
    </source>
</evidence>
<evidence type="ECO:0000256" key="5">
    <source>
        <dbReference type="ARBA" id="ARBA00023239"/>
    </source>
</evidence>
<keyword evidence="2 7" id="KW-0812">Transmembrane</keyword>
<dbReference type="GO" id="GO:0071555">
    <property type="term" value="P:cell wall organization"/>
    <property type="evidence" value="ECO:0007669"/>
    <property type="project" value="UniProtKB-KW"/>
</dbReference>
<dbReference type="Gene3D" id="3.30.1490.480">
    <property type="entry name" value="Endolytic murein transglycosylase"/>
    <property type="match status" value="1"/>
</dbReference>
<reference evidence="9" key="1">
    <citation type="submission" date="2022-01" db="EMBL/GenBank/DDBJ databases">
        <title>Nocardioidaceae gen. sp. A5X3R13.</title>
        <authorList>
            <person name="Lopez Marin M.A."/>
            <person name="Uhlik O."/>
        </authorList>
    </citation>
    <scope>NUCLEOTIDE SEQUENCE</scope>
    <source>
        <strain evidence="9">A5X3R13</strain>
    </source>
</reference>
<comment type="catalytic activity">
    <reaction evidence="7">
        <text>a peptidoglycan chain = a peptidoglycan chain with N-acetyl-1,6-anhydromuramyl-[peptide] at the reducing end + a peptidoglycan chain with N-acetylglucosamine at the non-reducing end.</text>
        <dbReference type="EC" id="4.2.2.29"/>
    </reaction>
</comment>
<keyword evidence="5 7" id="KW-0456">Lyase</keyword>
<dbReference type="GO" id="GO:0008932">
    <property type="term" value="F:lytic endotransglycosylase activity"/>
    <property type="evidence" value="ECO:0007669"/>
    <property type="project" value="UniProtKB-UniRule"/>
</dbReference>
<dbReference type="AlphaFoldDB" id="A0AA46YKT3"/>
<dbReference type="Pfam" id="PF02618">
    <property type="entry name" value="YceG"/>
    <property type="match status" value="1"/>
</dbReference>
<evidence type="ECO:0000256" key="6">
    <source>
        <dbReference type="ARBA" id="ARBA00023316"/>
    </source>
</evidence>